<dbReference type="InterPro" id="IPR018062">
    <property type="entry name" value="HTH_AraC-typ_CS"/>
</dbReference>
<keyword evidence="3" id="KW-0804">Transcription</keyword>
<dbReference type="InterPro" id="IPR035418">
    <property type="entry name" value="AraC-bd_2"/>
</dbReference>
<organism evidence="5 6">
    <name type="scientific">Sphingomonas chungangi</name>
    <dbReference type="NCBI Taxonomy" id="2683589"/>
    <lineage>
        <taxon>Bacteria</taxon>
        <taxon>Pseudomonadati</taxon>
        <taxon>Pseudomonadota</taxon>
        <taxon>Alphaproteobacteria</taxon>
        <taxon>Sphingomonadales</taxon>
        <taxon>Sphingomonadaceae</taxon>
        <taxon>Sphingomonas</taxon>
    </lineage>
</organism>
<proteinExistence type="predicted"/>
<dbReference type="GO" id="GO:0043565">
    <property type="term" value="F:sequence-specific DNA binding"/>
    <property type="evidence" value="ECO:0007669"/>
    <property type="project" value="InterPro"/>
</dbReference>
<dbReference type="InterPro" id="IPR018060">
    <property type="entry name" value="HTH_AraC"/>
</dbReference>
<evidence type="ECO:0000259" key="4">
    <source>
        <dbReference type="PROSITE" id="PS01124"/>
    </source>
</evidence>
<evidence type="ECO:0000313" key="6">
    <source>
        <dbReference type="Proteomes" id="UP000570166"/>
    </source>
</evidence>
<keyword evidence="2" id="KW-0238">DNA-binding</keyword>
<comment type="caution">
    <text evidence="5">The sequence shown here is derived from an EMBL/GenBank/DDBJ whole genome shotgun (WGS) entry which is preliminary data.</text>
</comment>
<feature type="domain" description="HTH araC/xylS-type" evidence="4">
    <location>
        <begin position="219"/>
        <end position="318"/>
    </location>
</feature>
<dbReference type="AlphaFoldDB" id="A0A838LBM8"/>
<dbReference type="EMBL" id="JACEIB010000027">
    <property type="protein sequence ID" value="MBA2936614.1"/>
    <property type="molecule type" value="Genomic_DNA"/>
</dbReference>
<dbReference type="PROSITE" id="PS00041">
    <property type="entry name" value="HTH_ARAC_FAMILY_1"/>
    <property type="match status" value="1"/>
</dbReference>
<accession>A0A838LBM8</accession>
<dbReference type="SUPFAM" id="SSF46689">
    <property type="entry name" value="Homeodomain-like"/>
    <property type="match status" value="2"/>
</dbReference>
<dbReference type="Pfam" id="PF14525">
    <property type="entry name" value="AraC_binding_2"/>
    <property type="match status" value="1"/>
</dbReference>
<gene>
    <name evidence="5" type="ORF">HZF05_21250</name>
</gene>
<dbReference type="InterPro" id="IPR050204">
    <property type="entry name" value="AraC_XylS_family_regulators"/>
</dbReference>
<dbReference type="PANTHER" id="PTHR46796:SF6">
    <property type="entry name" value="ARAC SUBFAMILY"/>
    <property type="match status" value="1"/>
</dbReference>
<keyword evidence="6" id="KW-1185">Reference proteome</keyword>
<evidence type="ECO:0000256" key="1">
    <source>
        <dbReference type="ARBA" id="ARBA00023015"/>
    </source>
</evidence>
<dbReference type="PANTHER" id="PTHR46796">
    <property type="entry name" value="HTH-TYPE TRANSCRIPTIONAL ACTIVATOR RHAS-RELATED"/>
    <property type="match status" value="1"/>
</dbReference>
<dbReference type="Proteomes" id="UP000570166">
    <property type="component" value="Unassembled WGS sequence"/>
</dbReference>
<dbReference type="SMART" id="SM00342">
    <property type="entry name" value="HTH_ARAC"/>
    <property type="match status" value="1"/>
</dbReference>
<dbReference type="Pfam" id="PF12833">
    <property type="entry name" value="HTH_18"/>
    <property type="match status" value="1"/>
</dbReference>
<evidence type="ECO:0000256" key="2">
    <source>
        <dbReference type="ARBA" id="ARBA00023125"/>
    </source>
</evidence>
<evidence type="ECO:0000256" key="3">
    <source>
        <dbReference type="ARBA" id="ARBA00023163"/>
    </source>
</evidence>
<dbReference type="PROSITE" id="PS01124">
    <property type="entry name" value="HTH_ARAC_FAMILY_2"/>
    <property type="match status" value="1"/>
</dbReference>
<dbReference type="GO" id="GO:0003700">
    <property type="term" value="F:DNA-binding transcription factor activity"/>
    <property type="evidence" value="ECO:0007669"/>
    <property type="project" value="InterPro"/>
</dbReference>
<sequence length="325" mass="35828">MALLDNSDDRLIPVIRFSTDGMRQSDAHEAWLQRDWPSANILFDTTPLVPFRTTSEAFQLGSLLIMHAKMGSQRWARDEKRIRRDDIDHVTFSVRVSGGARGEANGRSFHAATGSIVAVDLARPNSHDSDSSRTIQIAVPRAITEARLGRVEHLNGAIASSFGAGLVRSHILQLCSRIGAIPGNQQDRLADTVLDLLAVAYADSGVIAPRERGDAALQYKARQQIESRLGSPSLTVAALCKQMGFSRSTLYRLFHDEGGVQTFIRQRRLEAVRSELSDPAIRAPITEIAERWGFCDAAYLGRLFRESYGMTPGEARNQALEASRS</sequence>
<name>A0A838LBM8_9SPHN</name>
<dbReference type="Gene3D" id="1.10.10.60">
    <property type="entry name" value="Homeodomain-like"/>
    <property type="match status" value="1"/>
</dbReference>
<protein>
    <submittedName>
        <fullName evidence="5">Helix-turn-helix domain-containing protein</fullName>
    </submittedName>
</protein>
<evidence type="ECO:0000313" key="5">
    <source>
        <dbReference type="EMBL" id="MBA2936614.1"/>
    </source>
</evidence>
<dbReference type="InterPro" id="IPR009057">
    <property type="entry name" value="Homeodomain-like_sf"/>
</dbReference>
<reference evidence="5 6" key="1">
    <citation type="submission" date="2020-07" db="EMBL/GenBank/DDBJ databases">
        <authorList>
            <person name="Sun Q."/>
        </authorList>
    </citation>
    <scope>NUCLEOTIDE SEQUENCE [LARGE SCALE GENOMIC DNA]</scope>
    <source>
        <strain evidence="5 6">CGMCC 1.13654</strain>
    </source>
</reference>
<keyword evidence="1" id="KW-0805">Transcription regulation</keyword>
<dbReference type="RefSeq" id="WP_160364444.1">
    <property type="nucleotide sequence ID" value="NZ_JACEIB010000027.1"/>
</dbReference>